<dbReference type="Proteomes" id="UP001157502">
    <property type="component" value="Chromosome 4"/>
</dbReference>
<keyword evidence="2" id="KW-1185">Reference proteome</keyword>
<gene>
    <name evidence="1" type="ORF">DPEC_G00051880</name>
</gene>
<comment type="caution">
    <text evidence="1">The sequence shown here is derived from an EMBL/GenBank/DDBJ whole genome shotgun (WGS) entry which is preliminary data.</text>
</comment>
<dbReference type="EMBL" id="CM055731">
    <property type="protein sequence ID" value="KAJ8013304.1"/>
    <property type="molecule type" value="Genomic_DNA"/>
</dbReference>
<reference evidence="1" key="1">
    <citation type="submission" date="2021-05" db="EMBL/GenBank/DDBJ databases">
        <authorList>
            <person name="Pan Q."/>
            <person name="Jouanno E."/>
            <person name="Zahm M."/>
            <person name="Klopp C."/>
            <person name="Cabau C."/>
            <person name="Louis A."/>
            <person name="Berthelot C."/>
            <person name="Parey E."/>
            <person name="Roest Crollius H."/>
            <person name="Montfort J."/>
            <person name="Robinson-Rechavi M."/>
            <person name="Bouchez O."/>
            <person name="Lampietro C."/>
            <person name="Lopez Roques C."/>
            <person name="Donnadieu C."/>
            <person name="Postlethwait J."/>
            <person name="Bobe J."/>
            <person name="Dillon D."/>
            <person name="Chandos A."/>
            <person name="von Hippel F."/>
            <person name="Guiguen Y."/>
        </authorList>
    </citation>
    <scope>NUCLEOTIDE SEQUENCE</scope>
    <source>
        <strain evidence="1">YG-Jan2019</strain>
    </source>
</reference>
<accession>A0ACC2HBD2</accession>
<name>A0ACC2HBD2_DALPE</name>
<sequence>MGLDQGNVVNGVISSICAVDQPFVNDAETILSIKGRSESYAGRTSKSELVFSAELEFIGRVRARVRVFCILLASKPHATGDIESLLIFQEKAQCHPLLTL</sequence>
<organism evidence="1 2">
    <name type="scientific">Dallia pectoralis</name>
    <name type="common">Alaska blackfish</name>
    <dbReference type="NCBI Taxonomy" id="75939"/>
    <lineage>
        <taxon>Eukaryota</taxon>
        <taxon>Metazoa</taxon>
        <taxon>Chordata</taxon>
        <taxon>Craniata</taxon>
        <taxon>Vertebrata</taxon>
        <taxon>Euteleostomi</taxon>
        <taxon>Actinopterygii</taxon>
        <taxon>Neopterygii</taxon>
        <taxon>Teleostei</taxon>
        <taxon>Protacanthopterygii</taxon>
        <taxon>Esociformes</taxon>
        <taxon>Umbridae</taxon>
        <taxon>Dallia</taxon>
    </lineage>
</organism>
<evidence type="ECO:0000313" key="2">
    <source>
        <dbReference type="Proteomes" id="UP001157502"/>
    </source>
</evidence>
<proteinExistence type="predicted"/>
<evidence type="ECO:0000313" key="1">
    <source>
        <dbReference type="EMBL" id="KAJ8013304.1"/>
    </source>
</evidence>
<protein>
    <submittedName>
        <fullName evidence="1">Uncharacterized protein</fullName>
    </submittedName>
</protein>